<feature type="transmembrane region" description="Helical" evidence="9">
    <location>
        <begin position="12"/>
        <end position="33"/>
    </location>
</feature>
<dbReference type="Gene3D" id="3.30.2090.10">
    <property type="entry name" value="Multidrug efflux transporter AcrB TolC docking domain, DN and DC subdomains"/>
    <property type="match status" value="2"/>
</dbReference>
<feature type="transmembrane region" description="Helical" evidence="9">
    <location>
        <begin position="438"/>
        <end position="459"/>
    </location>
</feature>
<evidence type="ECO:0000256" key="2">
    <source>
        <dbReference type="ARBA" id="ARBA00010942"/>
    </source>
</evidence>
<name>A0A380NHS8_9FIRM</name>
<dbReference type="Gene3D" id="3.30.70.1440">
    <property type="entry name" value="Multidrug efflux transporter AcrB pore domain"/>
    <property type="match status" value="1"/>
</dbReference>
<dbReference type="InterPro" id="IPR004764">
    <property type="entry name" value="MdtF-like"/>
</dbReference>
<feature type="transmembrane region" description="Helical" evidence="9">
    <location>
        <begin position="899"/>
        <end position="919"/>
    </location>
</feature>
<dbReference type="GO" id="GO:0042910">
    <property type="term" value="F:xenobiotic transmembrane transporter activity"/>
    <property type="evidence" value="ECO:0007669"/>
    <property type="project" value="TreeGrafter"/>
</dbReference>
<gene>
    <name evidence="10" type="primary">bepE</name>
    <name evidence="10" type="ORF">NCTC12020_00561</name>
</gene>
<keyword evidence="5" id="KW-0997">Cell inner membrane</keyword>
<dbReference type="Gene3D" id="3.30.70.1430">
    <property type="entry name" value="Multidrug efflux transporter AcrB pore domain"/>
    <property type="match status" value="2"/>
</dbReference>
<dbReference type="NCBIfam" id="TIGR00915">
    <property type="entry name" value="2A0602"/>
    <property type="match status" value="1"/>
</dbReference>
<dbReference type="InterPro" id="IPR001036">
    <property type="entry name" value="Acrflvin-R"/>
</dbReference>
<dbReference type="PRINTS" id="PR00702">
    <property type="entry name" value="ACRIFLAVINRP"/>
</dbReference>
<organism evidence="10 11">
    <name type="scientific">Veillonella criceti</name>
    <dbReference type="NCBI Taxonomy" id="103891"/>
    <lineage>
        <taxon>Bacteria</taxon>
        <taxon>Bacillati</taxon>
        <taxon>Bacillota</taxon>
        <taxon>Negativicutes</taxon>
        <taxon>Veillonellales</taxon>
        <taxon>Veillonellaceae</taxon>
        <taxon>Veillonella</taxon>
    </lineage>
</organism>
<dbReference type="OrthoDB" id="8270at2"/>
<keyword evidence="3" id="KW-0813">Transport</keyword>
<dbReference type="Pfam" id="PF00873">
    <property type="entry name" value="ACR_tran"/>
    <property type="match status" value="1"/>
</dbReference>
<feature type="transmembrane region" description="Helical" evidence="9">
    <location>
        <begin position="341"/>
        <end position="360"/>
    </location>
</feature>
<feature type="transmembrane region" description="Helical" evidence="9">
    <location>
        <begin position="931"/>
        <end position="955"/>
    </location>
</feature>
<dbReference type="NCBIfam" id="NF000282">
    <property type="entry name" value="RND_permease_1"/>
    <property type="match status" value="1"/>
</dbReference>
<dbReference type="SUPFAM" id="SSF82866">
    <property type="entry name" value="Multidrug efflux transporter AcrB transmembrane domain"/>
    <property type="match status" value="2"/>
</dbReference>
<evidence type="ECO:0000256" key="7">
    <source>
        <dbReference type="ARBA" id="ARBA00022989"/>
    </source>
</evidence>
<evidence type="ECO:0000256" key="5">
    <source>
        <dbReference type="ARBA" id="ARBA00022519"/>
    </source>
</evidence>
<feature type="transmembrane region" description="Helical" evidence="9">
    <location>
        <begin position="1009"/>
        <end position="1035"/>
    </location>
</feature>
<keyword evidence="7 9" id="KW-1133">Transmembrane helix</keyword>
<feature type="transmembrane region" description="Helical" evidence="9">
    <location>
        <begin position="471"/>
        <end position="494"/>
    </location>
</feature>
<evidence type="ECO:0000313" key="11">
    <source>
        <dbReference type="Proteomes" id="UP000255367"/>
    </source>
</evidence>
<sequence length="1047" mass="113059">MSKFFINRPIFAIVLSLIITIVGLVSMFTLPIARYPEITPPQVRVSTSYVGASASVVSDTVASVIEAQIIGVQDMDYMMSTSSSSGTYSLTVQFNQGTDADMDTVNTQNRVQRALASLPSEVQNVGVITTKSTGDMSLVFALKSTDESTYDQTFLKNYASNYMMDEIKSINGVGSVQEFGSDFAMRVWLDPAKMAQHNVTIAQVVNAISTQNKQAAAGSLGTDPTPSVQQVSHNITIQGRLMTTEEFGNIIIKTDNNGNLLRLKDVSNIQLGSKDYGFSAKSDGKPMAAFAVSLTSDANAIETITKVKQVLEQQKESLPPGVEYTIIVDNTNFVTASIEEVIHTFVEALILVALIVYIFLQSWRSTLIPMIAVPVSLLGTFASFEVLGFTINTLTLFAMVLAIGLVVDDAIVVIEAVEYEIKVNGLKPHEATIEAMKNVQGPVVGIAFVLASVFVPVSFMGGMTGILYKQFALTIAVSVAISAFVALTLTPALCSMMLKPHVPKEKEDFIHRGLNKFNDELERFSDWYGFQLARLAKHLWLTVVVLIGFVLVSVGVFRVLPSAFVPSEDNGYYMVAISLPEGATSSRTMGVIEKVTEFMNQDPDIVDKAGISGFDILSNAQKTSGGLMFATLADWSERKGAGQDVDSKIGRLMGFSATIPEATILPMNPPPIPGLGNTGGFSMYIINKAGDTPEQMATVVNDFLGEARKQPVFASIYTTYSDGTPTYDFDINRDKAARDGVSVADIFTTLQGFYGSIQVNDFNEFGKNYKVVIQAQQDYRMSPENNNNIYVASSSGTLYPVANYIKSTATTSVSTITRFNNYPAVKIGGNQGAGYSSGDAIAALEEAAKNLPQGYTYDWADQSREEVKAGTQTILILGMGIIFVFLVLAALYESWKVPFAVLFSVPSGIVGAALIPWLLNLTGAYSLTNDIYLQIGLLTLVGLAAKNAILIIEYAKIRVDERGMRFVDAAIEAAKIRLRPILMTSLAFILGCIPLAISSGAGAGARVSMGITVVAGMTSATLFGIFVIPMLFILIENIGFGKKNKKH</sequence>
<protein>
    <submittedName>
        <fullName evidence="10">Efflux pump membrane transporter BepE</fullName>
    </submittedName>
</protein>
<feature type="transmembrane region" description="Helical" evidence="9">
    <location>
        <begin position="539"/>
        <end position="560"/>
    </location>
</feature>
<dbReference type="AlphaFoldDB" id="A0A380NHS8"/>
<feature type="transmembrane region" description="Helical" evidence="9">
    <location>
        <begin position="976"/>
        <end position="997"/>
    </location>
</feature>
<keyword evidence="6 9" id="KW-0812">Transmembrane</keyword>
<accession>A0A380NHS8</accession>
<comment type="similarity">
    <text evidence="2">Belongs to the resistance-nodulation-cell division (RND) (TC 2.A.6) family.</text>
</comment>
<dbReference type="SUPFAM" id="SSF82693">
    <property type="entry name" value="Multidrug efflux transporter AcrB pore domain, PN1, PN2, PC1 and PC2 subdomains"/>
    <property type="match status" value="4"/>
</dbReference>
<evidence type="ECO:0000256" key="3">
    <source>
        <dbReference type="ARBA" id="ARBA00022448"/>
    </source>
</evidence>
<dbReference type="GO" id="GO:0009636">
    <property type="term" value="P:response to toxic substance"/>
    <property type="evidence" value="ECO:0007669"/>
    <property type="project" value="UniProtKB-ARBA"/>
</dbReference>
<feature type="transmembrane region" description="Helical" evidence="9">
    <location>
        <begin position="367"/>
        <end position="384"/>
    </location>
</feature>
<dbReference type="InterPro" id="IPR027463">
    <property type="entry name" value="AcrB_DN_DC_subdom"/>
</dbReference>
<reference evidence="10 11" key="1">
    <citation type="submission" date="2018-06" db="EMBL/GenBank/DDBJ databases">
        <authorList>
            <consortium name="Pathogen Informatics"/>
            <person name="Doyle S."/>
        </authorList>
    </citation>
    <scope>NUCLEOTIDE SEQUENCE [LARGE SCALE GENOMIC DNA]</scope>
    <source>
        <strain evidence="10 11">NCTC12020</strain>
    </source>
</reference>
<feature type="transmembrane region" description="Helical" evidence="9">
    <location>
        <begin position="874"/>
        <end position="892"/>
    </location>
</feature>
<dbReference type="Gene3D" id="3.30.70.1320">
    <property type="entry name" value="Multidrug efflux transporter AcrB pore domain like"/>
    <property type="match status" value="1"/>
</dbReference>
<keyword evidence="11" id="KW-1185">Reference proteome</keyword>
<evidence type="ECO:0000256" key="8">
    <source>
        <dbReference type="ARBA" id="ARBA00023136"/>
    </source>
</evidence>
<dbReference type="RefSeq" id="WP_115309803.1">
    <property type="nucleotide sequence ID" value="NZ_UHIO01000001.1"/>
</dbReference>
<evidence type="ECO:0000256" key="6">
    <source>
        <dbReference type="ARBA" id="ARBA00022692"/>
    </source>
</evidence>
<dbReference type="GO" id="GO:0015562">
    <property type="term" value="F:efflux transmembrane transporter activity"/>
    <property type="evidence" value="ECO:0007669"/>
    <property type="project" value="InterPro"/>
</dbReference>
<evidence type="ECO:0000256" key="9">
    <source>
        <dbReference type="SAM" id="Phobius"/>
    </source>
</evidence>
<evidence type="ECO:0000256" key="1">
    <source>
        <dbReference type="ARBA" id="ARBA00004429"/>
    </source>
</evidence>
<dbReference type="GO" id="GO:0005886">
    <property type="term" value="C:plasma membrane"/>
    <property type="evidence" value="ECO:0007669"/>
    <property type="project" value="UniProtKB-SubCell"/>
</dbReference>
<dbReference type="EMBL" id="UHIO01000001">
    <property type="protein sequence ID" value="SUP41409.1"/>
    <property type="molecule type" value="Genomic_DNA"/>
</dbReference>
<dbReference type="Gene3D" id="1.20.1640.10">
    <property type="entry name" value="Multidrug efflux transporter AcrB transmembrane domain"/>
    <property type="match status" value="2"/>
</dbReference>
<dbReference type="Proteomes" id="UP000255367">
    <property type="component" value="Unassembled WGS sequence"/>
</dbReference>
<dbReference type="PANTHER" id="PTHR32063:SF76">
    <property type="entry name" value="EFFLUX PUMP MEMBRANE TRANSPORTER"/>
    <property type="match status" value="1"/>
</dbReference>
<keyword evidence="8 9" id="KW-0472">Membrane</keyword>
<dbReference type="FunFam" id="1.20.1640.10:FF:000001">
    <property type="entry name" value="Efflux pump membrane transporter"/>
    <property type="match status" value="1"/>
</dbReference>
<dbReference type="SUPFAM" id="SSF82714">
    <property type="entry name" value="Multidrug efflux transporter AcrB TolC docking domain, DN and DC subdomains"/>
    <property type="match status" value="2"/>
</dbReference>
<dbReference type="PANTHER" id="PTHR32063">
    <property type="match status" value="1"/>
</dbReference>
<keyword evidence="4" id="KW-1003">Cell membrane</keyword>
<evidence type="ECO:0000256" key="4">
    <source>
        <dbReference type="ARBA" id="ARBA00022475"/>
    </source>
</evidence>
<proteinExistence type="inferred from homology"/>
<evidence type="ECO:0000313" key="10">
    <source>
        <dbReference type="EMBL" id="SUP41409.1"/>
    </source>
</evidence>
<comment type="subcellular location">
    <subcellularLocation>
        <location evidence="1">Cell inner membrane</location>
        <topology evidence="1">Multi-pass membrane protein</topology>
    </subcellularLocation>
</comment>